<dbReference type="Gene3D" id="3.40.50.720">
    <property type="entry name" value="NAD(P)-binding Rossmann-like Domain"/>
    <property type="match status" value="1"/>
</dbReference>
<comment type="similarity">
    <text evidence="1">Belongs to the short-chain dehydrogenases/reductases (SDR) family.</text>
</comment>
<keyword evidence="6" id="KW-1185">Reference proteome</keyword>
<reference evidence="5 6" key="1">
    <citation type="submission" date="2014-10" db="EMBL/GenBank/DDBJ databases">
        <title>Genome sequence of Novosphingobium malaysiense MUSC 273(T).</title>
        <authorList>
            <person name="Lee L.-H."/>
        </authorList>
    </citation>
    <scope>NUCLEOTIDE SEQUENCE [LARGE SCALE GENOMIC DNA]</scope>
    <source>
        <strain evidence="5 6">MUSC 273</strain>
    </source>
</reference>
<dbReference type="FunFam" id="3.40.50.720:FF:000084">
    <property type="entry name" value="Short-chain dehydrogenase reductase"/>
    <property type="match status" value="1"/>
</dbReference>
<dbReference type="OrthoDB" id="286404at2"/>
<dbReference type="NCBIfam" id="NF005559">
    <property type="entry name" value="PRK07231.1"/>
    <property type="match status" value="1"/>
</dbReference>
<dbReference type="STRING" id="1348853.LK12_09855"/>
<comment type="caution">
    <text evidence="5">The sequence shown here is derived from an EMBL/GenBank/DDBJ whole genome shotgun (WGS) entry which is preliminary data.</text>
</comment>
<evidence type="ECO:0000256" key="1">
    <source>
        <dbReference type="ARBA" id="ARBA00006484"/>
    </source>
</evidence>
<dbReference type="InterPro" id="IPR020904">
    <property type="entry name" value="Sc_DH/Rdtase_CS"/>
</dbReference>
<dbReference type="AlphaFoldDB" id="A0A0B1ZLE7"/>
<dbReference type="CDD" id="cd05233">
    <property type="entry name" value="SDR_c"/>
    <property type="match status" value="1"/>
</dbReference>
<evidence type="ECO:0000256" key="3">
    <source>
        <dbReference type="ARBA" id="ARBA00023027"/>
    </source>
</evidence>
<sequence length="262" mass="26909">MLEGFDLGGRVAIVTGGGTGIGKEIARLLAQRGADLVLAARKAEALEATAEELRAETGRDVLCVPTDATDPEQVQALVDKTVEHFGHLDILINNAGKSSFSGFSKMPPAMWDKDVQLNLNAAFYCSHAAIPHLKKSGHGAIVNISSQAGITGTPGCGAYSAAKAGLQMFTRVAATEWGGSNVRVNAVAPGMTATELAQKGWAKTGFDALGAAKTAFALRRPGKPEEVAQAVAFLASDAASYITGETLAVSGGPGAKGMIDVD</sequence>
<dbReference type="InterPro" id="IPR002347">
    <property type="entry name" value="SDR_fam"/>
</dbReference>
<protein>
    <submittedName>
        <fullName evidence="5">Alcohol dehydrogenase</fullName>
    </submittedName>
</protein>
<dbReference type="GO" id="GO:0016491">
    <property type="term" value="F:oxidoreductase activity"/>
    <property type="evidence" value="ECO:0007669"/>
    <property type="project" value="UniProtKB-KW"/>
</dbReference>
<evidence type="ECO:0000313" key="5">
    <source>
        <dbReference type="EMBL" id="KHK91935.1"/>
    </source>
</evidence>
<dbReference type="EMBL" id="JTDI01000003">
    <property type="protein sequence ID" value="KHK91935.1"/>
    <property type="molecule type" value="Genomic_DNA"/>
</dbReference>
<evidence type="ECO:0000259" key="4">
    <source>
        <dbReference type="SMART" id="SM00822"/>
    </source>
</evidence>
<dbReference type="PROSITE" id="PS00061">
    <property type="entry name" value="ADH_SHORT"/>
    <property type="match status" value="1"/>
</dbReference>
<dbReference type="InterPro" id="IPR057326">
    <property type="entry name" value="KR_dom"/>
</dbReference>
<dbReference type="Pfam" id="PF13561">
    <property type="entry name" value="adh_short_C2"/>
    <property type="match status" value="1"/>
</dbReference>
<name>A0A0B1ZLE7_9SPHN</name>
<feature type="domain" description="Ketoreductase" evidence="4">
    <location>
        <begin position="10"/>
        <end position="190"/>
    </location>
</feature>
<evidence type="ECO:0000256" key="2">
    <source>
        <dbReference type="ARBA" id="ARBA00023002"/>
    </source>
</evidence>
<dbReference type="PANTHER" id="PTHR24321:SF8">
    <property type="entry name" value="ESTRADIOL 17-BETA-DEHYDROGENASE 8-RELATED"/>
    <property type="match status" value="1"/>
</dbReference>
<dbReference type="InterPro" id="IPR036291">
    <property type="entry name" value="NAD(P)-bd_dom_sf"/>
</dbReference>
<dbReference type="RefSeq" id="WP_039285081.1">
    <property type="nucleotide sequence ID" value="NZ_JTDI01000003.1"/>
</dbReference>
<dbReference type="SUPFAM" id="SSF51735">
    <property type="entry name" value="NAD(P)-binding Rossmann-fold domains"/>
    <property type="match status" value="1"/>
</dbReference>
<organism evidence="5 6">
    <name type="scientific">Novosphingobium malaysiense</name>
    <dbReference type="NCBI Taxonomy" id="1348853"/>
    <lineage>
        <taxon>Bacteria</taxon>
        <taxon>Pseudomonadati</taxon>
        <taxon>Pseudomonadota</taxon>
        <taxon>Alphaproteobacteria</taxon>
        <taxon>Sphingomonadales</taxon>
        <taxon>Sphingomonadaceae</taxon>
        <taxon>Novosphingobium</taxon>
    </lineage>
</organism>
<proteinExistence type="inferred from homology"/>
<dbReference type="PRINTS" id="PR00081">
    <property type="entry name" value="GDHRDH"/>
</dbReference>
<accession>A0A0B1ZLE7</accession>
<gene>
    <name evidence="5" type="ORF">LK12_09855</name>
</gene>
<dbReference type="PRINTS" id="PR00080">
    <property type="entry name" value="SDRFAMILY"/>
</dbReference>
<dbReference type="PANTHER" id="PTHR24321">
    <property type="entry name" value="DEHYDROGENASES, SHORT CHAIN"/>
    <property type="match status" value="1"/>
</dbReference>
<dbReference type="SMART" id="SM00822">
    <property type="entry name" value="PKS_KR"/>
    <property type="match status" value="1"/>
</dbReference>
<keyword evidence="3" id="KW-0520">NAD</keyword>
<evidence type="ECO:0000313" key="6">
    <source>
        <dbReference type="Proteomes" id="UP000031057"/>
    </source>
</evidence>
<keyword evidence="2" id="KW-0560">Oxidoreductase</keyword>
<dbReference type="Proteomes" id="UP000031057">
    <property type="component" value="Unassembled WGS sequence"/>
</dbReference>